<dbReference type="EMBL" id="MT141421">
    <property type="protein sequence ID" value="QJA60795.1"/>
    <property type="molecule type" value="Genomic_DNA"/>
</dbReference>
<accession>A0A6M3IUU0</accession>
<dbReference type="AlphaFoldDB" id="A0A6M3IUU0"/>
<organism evidence="1">
    <name type="scientific">viral metagenome</name>
    <dbReference type="NCBI Taxonomy" id="1070528"/>
    <lineage>
        <taxon>unclassified sequences</taxon>
        <taxon>metagenomes</taxon>
        <taxon>organismal metagenomes</taxon>
    </lineage>
</organism>
<protein>
    <submittedName>
        <fullName evidence="1">Uncharacterized protein</fullName>
    </submittedName>
</protein>
<name>A0A6M3IUU0_9ZZZZ</name>
<sequence length="116" mass="13287">MTPKKSKIMETNKLQNQRVLAILNFAYFIYNFPHDFIEKVWSDNSNMAEHLRSKFTARCKGAGYCSAGNFMDWFMDLSDGYRTDLLVWIEKNYRAQSSFSSGFGLGALTENASTSL</sequence>
<reference evidence="1" key="1">
    <citation type="submission" date="2020-03" db="EMBL/GenBank/DDBJ databases">
        <title>The deep terrestrial virosphere.</title>
        <authorList>
            <person name="Holmfeldt K."/>
            <person name="Nilsson E."/>
            <person name="Simone D."/>
            <person name="Lopez-Fernandez M."/>
            <person name="Wu X."/>
            <person name="de Brujin I."/>
            <person name="Lundin D."/>
            <person name="Andersson A."/>
            <person name="Bertilsson S."/>
            <person name="Dopson M."/>
        </authorList>
    </citation>
    <scope>NUCLEOTIDE SEQUENCE</scope>
    <source>
        <strain evidence="1">MM415B01048</strain>
    </source>
</reference>
<evidence type="ECO:0000313" key="1">
    <source>
        <dbReference type="EMBL" id="QJA60795.1"/>
    </source>
</evidence>
<gene>
    <name evidence="1" type="ORF">MM415B01048_0003</name>
</gene>
<proteinExistence type="predicted"/>